<feature type="region of interest" description="Disordered" evidence="2">
    <location>
        <begin position="1"/>
        <end position="24"/>
    </location>
</feature>
<evidence type="ECO:0008006" key="5">
    <source>
        <dbReference type="Google" id="ProtNLM"/>
    </source>
</evidence>
<organism evidence="3 4">
    <name type="scientific">Campylobacter fetus subsp. testudinum</name>
    <dbReference type="NCBI Taxonomy" id="1507806"/>
    <lineage>
        <taxon>Bacteria</taxon>
        <taxon>Pseudomonadati</taxon>
        <taxon>Campylobacterota</taxon>
        <taxon>Epsilonproteobacteria</taxon>
        <taxon>Campylobacterales</taxon>
        <taxon>Campylobacteraceae</taxon>
        <taxon>Campylobacter</taxon>
    </lineage>
</organism>
<comment type="caution">
    <text evidence="3">The sequence shown here is derived from an EMBL/GenBank/DDBJ whole genome shotgun (WGS) entry which is preliminary data.</text>
</comment>
<evidence type="ECO:0000313" key="4">
    <source>
        <dbReference type="Proteomes" id="UP000093100"/>
    </source>
</evidence>
<proteinExistence type="predicted"/>
<keyword evidence="1" id="KW-0175">Coiled coil</keyword>
<evidence type="ECO:0000313" key="3">
    <source>
        <dbReference type="EMBL" id="OCR91659.1"/>
    </source>
</evidence>
<feature type="coiled-coil region" evidence="1">
    <location>
        <begin position="283"/>
        <end position="310"/>
    </location>
</feature>
<evidence type="ECO:0000256" key="2">
    <source>
        <dbReference type="SAM" id="MobiDB-lite"/>
    </source>
</evidence>
<feature type="compositionally biased region" description="Polar residues" evidence="2">
    <location>
        <begin position="1"/>
        <end position="13"/>
    </location>
</feature>
<sequence length="614" mass="68675">MIITNNNQATQITQKDDKKEEKKDLKSDISSKTIFKKDVIQNTDIPLSKLDLELNKLTNKLLNALKASSEEGGYKPKVLAEVKMAQVAPNLAKDLSELSKALKSEPSLIKLANKLDEFLKPVEHIKNTNMAQTIKDTGIMLEAKIAQNLNPQTLPTSIKELLSLMKNVSNKQLENSFLNLAKDESADIAKNFEDLKNVLQNAKDKNQQIVQTSNFKGLIDAHAKLENAIKYLDKLSNLIQTKGETLNAKSVEAQIPKVLDQITQIVKNAEQVLSKINFELPNLKDIKEVKNELTKTINNIKAEIENIKSSLRKEFLTTQIDRNSKQIATQKLDITTKQATQTLQKEVTPNTQINLSNLINSLSSETSQNQAANINLSIMTKEISTDANSLNLQEKLSIAAKKLSNIMNFFDKNSVDAKNNVTEIKHLLKAALRAGNDMDKVIPFDENTSFKNLQNDIKGALLNIKEATANQQSLNNINQNVNRLITQIEMHQLISFAQNSVQTYLPYTWDGLESSTVAFKHGKKNKFYAKIDLNFIKFGSVSVVLGLFDTKYIDISILTGTDEFKNIILSSSKELKSSITNLGLIVSSFTLTNKSKFEPYNEEKAFDLGFNVKA</sequence>
<dbReference type="RefSeq" id="WP_065840887.1">
    <property type="nucleotide sequence ID" value="NZ_LFLK01000001.1"/>
</dbReference>
<name>A0AAX0HDL5_CAMFE</name>
<feature type="coiled-coil region" evidence="1">
    <location>
        <begin position="185"/>
        <end position="212"/>
    </location>
</feature>
<feature type="compositionally biased region" description="Basic and acidic residues" evidence="2">
    <location>
        <begin position="14"/>
        <end position="24"/>
    </location>
</feature>
<dbReference type="AlphaFoldDB" id="A0AAX0HDL5"/>
<accession>A0AAX0HDL5</accession>
<protein>
    <recommendedName>
        <fullName evidence="5">Flagellar hook-length control protein FliK</fullName>
    </recommendedName>
</protein>
<gene>
    <name evidence="3" type="ORF">CFT12S02225_00960</name>
</gene>
<reference evidence="3 4" key="1">
    <citation type="journal article" date="2016" name="Genome Biol. Evol.">
        <title>Comparative Genomics of Campylobacter fetus from Reptiles and Mammals Reveals Divergent Evolution in Host-Associated Lineages.</title>
        <authorList>
            <person name="Gilbert M.J."/>
            <person name="Miller W.G."/>
            <person name="Yee E."/>
            <person name="Zomer A.L."/>
            <person name="van der Graaf-van Bloois L."/>
            <person name="Fitzgerald C."/>
            <person name="Forbes K.J."/>
            <person name="Meric G."/>
            <person name="Sheppard S.K."/>
            <person name="Wagenaar J.A."/>
            <person name="Duim B."/>
        </authorList>
    </citation>
    <scope>NUCLEOTIDE SEQUENCE [LARGE SCALE GENOMIC DNA]</scope>
    <source>
        <strain evidence="3 4">12S02225-3</strain>
    </source>
</reference>
<dbReference type="EMBL" id="LFLK01000001">
    <property type="protein sequence ID" value="OCR91659.1"/>
    <property type="molecule type" value="Genomic_DNA"/>
</dbReference>
<dbReference type="Proteomes" id="UP000093100">
    <property type="component" value="Unassembled WGS sequence"/>
</dbReference>
<evidence type="ECO:0000256" key="1">
    <source>
        <dbReference type="SAM" id="Coils"/>
    </source>
</evidence>